<feature type="region of interest" description="Disordered" evidence="1">
    <location>
        <begin position="50"/>
        <end position="78"/>
    </location>
</feature>
<dbReference type="RefSeq" id="XP_069302538.1">
    <property type="nucleotide sequence ID" value="XM_069455850.1"/>
</dbReference>
<dbReference type="GeneID" id="96090027"/>
<organism evidence="2 3">
    <name type="scientific">Alternaria dauci</name>
    <dbReference type="NCBI Taxonomy" id="48095"/>
    <lineage>
        <taxon>Eukaryota</taxon>
        <taxon>Fungi</taxon>
        <taxon>Dikarya</taxon>
        <taxon>Ascomycota</taxon>
        <taxon>Pezizomycotina</taxon>
        <taxon>Dothideomycetes</taxon>
        <taxon>Pleosporomycetidae</taxon>
        <taxon>Pleosporales</taxon>
        <taxon>Pleosporineae</taxon>
        <taxon>Pleosporaceae</taxon>
        <taxon>Alternaria</taxon>
        <taxon>Alternaria sect. Porri</taxon>
    </lineage>
</organism>
<dbReference type="EMBL" id="JBHGVX010000010">
    <property type="protein sequence ID" value="KAL1791954.1"/>
    <property type="molecule type" value="Genomic_DNA"/>
</dbReference>
<dbReference type="Proteomes" id="UP001578633">
    <property type="component" value="Chromosome 10"/>
</dbReference>
<feature type="compositionally biased region" description="Low complexity" evidence="1">
    <location>
        <begin position="57"/>
        <end position="69"/>
    </location>
</feature>
<gene>
    <name evidence="2" type="ORF">ACET3X_009705</name>
</gene>
<evidence type="ECO:0000256" key="1">
    <source>
        <dbReference type="SAM" id="MobiDB-lite"/>
    </source>
</evidence>
<sequence>MMQVILFGSLQHPVVFAPAPRTAAAPIAHTYAHTPIHILHQGLLLPSLVRQPAPPKSTSSSVHQSASAVGTLRAHLSP</sequence>
<keyword evidence="3" id="KW-1185">Reference proteome</keyword>
<reference evidence="2 3" key="1">
    <citation type="submission" date="2024-09" db="EMBL/GenBank/DDBJ databases">
        <title>T2T genomes of carrot and Alternaria dauci and their utility for understanding host-pathogen interaction during carrot leaf blight disease.</title>
        <authorList>
            <person name="Liu W."/>
            <person name="Xu S."/>
            <person name="Ou C."/>
            <person name="Liu X."/>
            <person name="Zhuang F."/>
            <person name="Deng X.W."/>
        </authorList>
    </citation>
    <scope>NUCLEOTIDE SEQUENCE [LARGE SCALE GENOMIC DNA]</scope>
    <source>
        <strain evidence="2 3">A2016</strain>
    </source>
</reference>
<accession>A0ABR3U7T3</accession>
<proteinExistence type="predicted"/>
<name>A0ABR3U7T3_9PLEO</name>
<protein>
    <submittedName>
        <fullName evidence="2">Uncharacterized protein</fullName>
    </submittedName>
</protein>
<evidence type="ECO:0000313" key="3">
    <source>
        <dbReference type="Proteomes" id="UP001578633"/>
    </source>
</evidence>
<evidence type="ECO:0000313" key="2">
    <source>
        <dbReference type="EMBL" id="KAL1791954.1"/>
    </source>
</evidence>
<comment type="caution">
    <text evidence="2">The sequence shown here is derived from an EMBL/GenBank/DDBJ whole genome shotgun (WGS) entry which is preliminary data.</text>
</comment>